<reference evidence="1" key="1">
    <citation type="journal article" date="2015" name="Nature">
        <title>Complex archaea that bridge the gap between prokaryotes and eukaryotes.</title>
        <authorList>
            <person name="Spang A."/>
            <person name="Saw J.H."/>
            <person name="Jorgensen S.L."/>
            <person name="Zaremba-Niedzwiedzka K."/>
            <person name="Martijn J."/>
            <person name="Lind A.E."/>
            <person name="van Eijk R."/>
            <person name="Schleper C."/>
            <person name="Guy L."/>
            <person name="Ettema T.J."/>
        </authorList>
    </citation>
    <scope>NUCLEOTIDE SEQUENCE</scope>
</reference>
<evidence type="ECO:0008006" key="2">
    <source>
        <dbReference type="Google" id="ProtNLM"/>
    </source>
</evidence>
<sequence>MINKQLIKKMMPSVFNFVKKQPLLFKVAKGVERRLLTRQYTKSSSIKKRYSQKAITHLLKNAKENGLFDAAWYSANQCRVFSCEQEAFEDYLNKGAFSCVNPSPAFDTELYYKCNTDIYLQGEQALVHYIAHGKSEGRLAMPVSRKWYPKAIRSTADGEPKNQKIAMCFHVFYGEFIDYYEKCLAKFGQSVDVFVSVASDELAVKAIKVFESCPKVNNVKVKVVPNHGRNFGPMLVEFSQDLLKYDLFCHMHSKKSLYSGRAQTQWADYLGEYLLKDQHVIKQVLNHFDNNPKSGIYYPTSFWMMPNWVNHWLKNKPHAKKMANEWDIELKDDFLAYPAGGMFWARPEALKQLLNKDYSYDEFPKEPLPNDGSELHALERMLGLLAEKNGYKQLFYYPTSGQFTHDQSYILAQYVNSAEGIKNQLFNFEHVSFDVFDTLVRRKYFVPDYAKLLLGKSLVEQGIVDDAHTFVKIRNNAEFEVRQQKNFVGDVTIFETYEYLANQYNWTSEQAENYAEQEFAYDLEMVLPKDEMVDLFNELILRGKQITVASDTYYTHEQVSLMLAKVGVSVGFELLVSSNLGMRKDNGTLWQHIKQSLPEGQSFIHVGDNAVADAQIPGDFGLQNLHILNPLDKWHAGGFDNPFVGGLNLNEAQILKWGPLVSDFGRFPFLGE</sequence>
<name>A0A0F9V5H6_9ZZZZ</name>
<dbReference type="InterPro" id="IPR007739">
    <property type="entry name" value="RgpF"/>
</dbReference>
<organism evidence="1">
    <name type="scientific">marine sediment metagenome</name>
    <dbReference type="NCBI Taxonomy" id="412755"/>
    <lineage>
        <taxon>unclassified sequences</taxon>
        <taxon>metagenomes</taxon>
        <taxon>ecological metagenomes</taxon>
    </lineage>
</organism>
<dbReference type="SUPFAM" id="SSF56784">
    <property type="entry name" value="HAD-like"/>
    <property type="match status" value="1"/>
</dbReference>
<gene>
    <name evidence="1" type="ORF">LCGC14_0524870</name>
</gene>
<dbReference type="Pfam" id="PF05045">
    <property type="entry name" value="RgpF"/>
    <property type="match status" value="1"/>
</dbReference>
<evidence type="ECO:0000313" key="1">
    <source>
        <dbReference type="EMBL" id="KKN61143.1"/>
    </source>
</evidence>
<dbReference type="EMBL" id="LAZR01000669">
    <property type="protein sequence ID" value="KKN61143.1"/>
    <property type="molecule type" value="Genomic_DNA"/>
</dbReference>
<dbReference type="Gene3D" id="1.10.150.400">
    <property type="match status" value="1"/>
</dbReference>
<proteinExistence type="predicted"/>
<dbReference type="AlphaFoldDB" id="A0A0F9V5H6"/>
<comment type="caution">
    <text evidence="1">The sequence shown here is derived from an EMBL/GenBank/DDBJ whole genome shotgun (WGS) entry which is preliminary data.</text>
</comment>
<dbReference type="InterPro" id="IPR023214">
    <property type="entry name" value="HAD_sf"/>
</dbReference>
<dbReference type="InterPro" id="IPR036412">
    <property type="entry name" value="HAD-like_sf"/>
</dbReference>
<protein>
    <recommendedName>
        <fullName evidence="2">Glycosyl transferase family 1</fullName>
    </recommendedName>
</protein>
<dbReference type="Gene3D" id="3.40.50.1000">
    <property type="entry name" value="HAD superfamily/HAD-like"/>
    <property type="match status" value="1"/>
</dbReference>
<accession>A0A0F9V5H6</accession>